<comment type="caution">
    <text evidence="2">The sequence shown here is derived from an EMBL/GenBank/DDBJ whole genome shotgun (WGS) entry which is preliminary data.</text>
</comment>
<evidence type="ECO:0000313" key="2">
    <source>
        <dbReference type="EMBL" id="KAF2154020.1"/>
    </source>
</evidence>
<dbReference type="EMBL" id="ML996084">
    <property type="protein sequence ID" value="KAF2154020.1"/>
    <property type="molecule type" value="Genomic_DNA"/>
</dbReference>
<evidence type="ECO:0000256" key="1">
    <source>
        <dbReference type="SAM" id="MobiDB-lite"/>
    </source>
</evidence>
<evidence type="ECO:0000313" key="3">
    <source>
        <dbReference type="Proteomes" id="UP000799439"/>
    </source>
</evidence>
<proteinExistence type="predicted"/>
<organism evidence="2 3">
    <name type="scientific">Myriangium duriaei CBS 260.36</name>
    <dbReference type="NCBI Taxonomy" id="1168546"/>
    <lineage>
        <taxon>Eukaryota</taxon>
        <taxon>Fungi</taxon>
        <taxon>Dikarya</taxon>
        <taxon>Ascomycota</taxon>
        <taxon>Pezizomycotina</taxon>
        <taxon>Dothideomycetes</taxon>
        <taxon>Dothideomycetidae</taxon>
        <taxon>Myriangiales</taxon>
        <taxon>Myriangiaceae</taxon>
        <taxon>Myriangium</taxon>
    </lineage>
</organism>
<name>A0A9P4MGU6_9PEZI</name>
<dbReference type="Proteomes" id="UP000799439">
    <property type="component" value="Unassembled WGS sequence"/>
</dbReference>
<sequence length="79" mass="9012">MSQHRRRKGGTERARGGIGDEEGRYRLEGQGATGGRSNGDRQRSLVRLTSGRLYWWARLGGRDESGRRLMSVVFTFENR</sequence>
<gene>
    <name evidence="2" type="ORF">K461DRAFT_120664</name>
</gene>
<accession>A0A9P4MGU6</accession>
<protein>
    <submittedName>
        <fullName evidence="2">Uncharacterized protein</fullName>
    </submittedName>
</protein>
<dbReference type="AlphaFoldDB" id="A0A9P4MGU6"/>
<reference evidence="2" key="1">
    <citation type="journal article" date="2020" name="Stud. Mycol.">
        <title>101 Dothideomycetes genomes: a test case for predicting lifestyles and emergence of pathogens.</title>
        <authorList>
            <person name="Haridas S."/>
            <person name="Albert R."/>
            <person name="Binder M."/>
            <person name="Bloem J."/>
            <person name="Labutti K."/>
            <person name="Salamov A."/>
            <person name="Andreopoulos B."/>
            <person name="Baker S."/>
            <person name="Barry K."/>
            <person name="Bills G."/>
            <person name="Bluhm B."/>
            <person name="Cannon C."/>
            <person name="Castanera R."/>
            <person name="Culley D."/>
            <person name="Daum C."/>
            <person name="Ezra D."/>
            <person name="Gonzalez J."/>
            <person name="Henrissat B."/>
            <person name="Kuo A."/>
            <person name="Liang C."/>
            <person name="Lipzen A."/>
            <person name="Lutzoni F."/>
            <person name="Magnuson J."/>
            <person name="Mondo S."/>
            <person name="Nolan M."/>
            <person name="Ohm R."/>
            <person name="Pangilinan J."/>
            <person name="Park H.-J."/>
            <person name="Ramirez L."/>
            <person name="Alfaro M."/>
            <person name="Sun H."/>
            <person name="Tritt A."/>
            <person name="Yoshinaga Y."/>
            <person name="Zwiers L.-H."/>
            <person name="Turgeon B."/>
            <person name="Goodwin S."/>
            <person name="Spatafora J."/>
            <person name="Crous P."/>
            <person name="Grigoriev I."/>
        </authorList>
    </citation>
    <scope>NUCLEOTIDE SEQUENCE</scope>
    <source>
        <strain evidence="2">CBS 260.36</strain>
    </source>
</reference>
<feature type="region of interest" description="Disordered" evidence="1">
    <location>
        <begin position="1"/>
        <end position="43"/>
    </location>
</feature>
<keyword evidence="3" id="KW-1185">Reference proteome</keyword>